<dbReference type="Gene3D" id="1.10.443.10">
    <property type="entry name" value="Intergrase catalytic core"/>
    <property type="match status" value="1"/>
</dbReference>
<dbReference type="PANTHER" id="PTHR30349">
    <property type="entry name" value="PHAGE INTEGRASE-RELATED"/>
    <property type="match status" value="1"/>
</dbReference>
<proteinExistence type="predicted"/>
<name>A0A2V2N0U9_9EURY</name>
<dbReference type="EMBL" id="QGMZ01000019">
    <property type="protein sequence ID" value="PWR73369.1"/>
    <property type="molecule type" value="Genomic_DNA"/>
</dbReference>
<dbReference type="GO" id="GO:0015074">
    <property type="term" value="P:DNA integration"/>
    <property type="evidence" value="ECO:0007669"/>
    <property type="project" value="InterPro"/>
</dbReference>
<accession>A0A2V2N0U9</accession>
<dbReference type="SUPFAM" id="SSF56349">
    <property type="entry name" value="DNA breaking-rejoining enzymes"/>
    <property type="match status" value="1"/>
</dbReference>
<evidence type="ECO:0000259" key="2">
    <source>
        <dbReference type="PROSITE" id="PS51898"/>
    </source>
</evidence>
<dbReference type="GO" id="GO:0003677">
    <property type="term" value="F:DNA binding"/>
    <property type="evidence" value="ECO:0007669"/>
    <property type="project" value="InterPro"/>
</dbReference>
<keyword evidence="4" id="KW-1185">Reference proteome</keyword>
<gene>
    <name evidence="3" type="ORF">DLD82_10915</name>
</gene>
<comment type="caution">
    <text evidence="3">The sequence shown here is derived from an EMBL/GenBank/DDBJ whole genome shotgun (WGS) entry which is preliminary data.</text>
</comment>
<dbReference type="PROSITE" id="PS51898">
    <property type="entry name" value="TYR_RECOMBINASE"/>
    <property type="match status" value="1"/>
</dbReference>
<sequence length="411" mass="46388">MITGDTNFHSTNEDYQARAKKQMDKCLASGKITGDDAKYISGFIAETKATSQISSGRAYKLQYLLIGWRDFISEFKTLDTNDVFCGIENIKSAKKPDGSPKYKSVTVTDHIKILKRFLGWMAENHYANPNLNLAKLSKIKSPGYRSLKTAEMMLTADEVTRLIECADNPRDRCFVALLYESACRIGELGVMKWNQIKFTGINAILNTNEKTGCARFIPVFMAVEYLKAWHDSYPGGKPDPEDHVFVNLNSKEPLVYRTYGYMLADLAKKAEIEKHFSPHTLRHTRISHLLQAGYSESSIRLVAWGSLSSNMLANYAHITNSDVENEYYERLGITPIDKTEETNSLEARQCNYCKTLCSPLSNFCHKCGQPLNQSSALAINEVQNFVESEFSNADEIRLKKLILEMKASGEL</sequence>
<dbReference type="Pfam" id="PF00589">
    <property type="entry name" value="Phage_integrase"/>
    <property type="match status" value="1"/>
</dbReference>
<dbReference type="InterPro" id="IPR002104">
    <property type="entry name" value="Integrase_catalytic"/>
</dbReference>
<keyword evidence="1" id="KW-0233">DNA recombination</keyword>
<feature type="domain" description="Tyr recombinase" evidence="2">
    <location>
        <begin position="149"/>
        <end position="328"/>
    </location>
</feature>
<dbReference type="InterPro" id="IPR050090">
    <property type="entry name" value="Tyrosine_recombinase_XerCD"/>
</dbReference>
<dbReference type="AlphaFoldDB" id="A0A2V2N0U9"/>
<dbReference type="CDD" id="cd00796">
    <property type="entry name" value="INT_Rci_Hp1_C"/>
    <property type="match status" value="1"/>
</dbReference>
<protein>
    <recommendedName>
        <fullName evidence="2">Tyr recombinase domain-containing protein</fullName>
    </recommendedName>
</protein>
<evidence type="ECO:0000313" key="3">
    <source>
        <dbReference type="EMBL" id="PWR73369.1"/>
    </source>
</evidence>
<dbReference type="InterPro" id="IPR011010">
    <property type="entry name" value="DNA_brk_join_enz"/>
</dbReference>
<dbReference type="InterPro" id="IPR013762">
    <property type="entry name" value="Integrase-like_cat_sf"/>
</dbReference>
<dbReference type="GO" id="GO:0006310">
    <property type="term" value="P:DNA recombination"/>
    <property type="evidence" value="ECO:0007669"/>
    <property type="project" value="UniProtKB-KW"/>
</dbReference>
<dbReference type="Proteomes" id="UP000245934">
    <property type="component" value="Unassembled WGS sequence"/>
</dbReference>
<organism evidence="3 4">
    <name type="scientific">Methanospirillum stamsii</name>
    <dbReference type="NCBI Taxonomy" id="1277351"/>
    <lineage>
        <taxon>Archaea</taxon>
        <taxon>Methanobacteriati</taxon>
        <taxon>Methanobacteriota</taxon>
        <taxon>Stenosarchaea group</taxon>
        <taxon>Methanomicrobia</taxon>
        <taxon>Methanomicrobiales</taxon>
        <taxon>Methanospirillaceae</taxon>
        <taxon>Methanospirillum</taxon>
    </lineage>
</organism>
<reference evidence="3 4" key="1">
    <citation type="submission" date="2018-05" db="EMBL/GenBank/DDBJ databases">
        <title>Draft genome of Methanospirillum stamsii Pt1.</title>
        <authorList>
            <person name="Dueholm M.S."/>
            <person name="Nielsen P.H."/>
            <person name="Bakmann L.F."/>
            <person name="Otzen D.E."/>
        </authorList>
    </citation>
    <scope>NUCLEOTIDE SEQUENCE [LARGE SCALE GENOMIC DNA]</scope>
    <source>
        <strain evidence="3 4">Pt1</strain>
    </source>
</reference>
<evidence type="ECO:0000313" key="4">
    <source>
        <dbReference type="Proteomes" id="UP000245934"/>
    </source>
</evidence>
<evidence type="ECO:0000256" key="1">
    <source>
        <dbReference type="ARBA" id="ARBA00023172"/>
    </source>
</evidence>
<dbReference type="PANTHER" id="PTHR30349:SF87">
    <property type="entry name" value="TRANSPOSASE A"/>
    <property type="match status" value="1"/>
</dbReference>